<dbReference type="EMBL" id="JADFFL010000007">
    <property type="protein sequence ID" value="MBE9663561.1"/>
    <property type="molecule type" value="Genomic_DNA"/>
</dbReference>
<keyword evidence="2" id="KW-0378">Hydrolase</keyword>
<feature type="chain" id="PRO_5037299491" evidence="1">
    <location>
        <begin position="29"/>
        <end position="1865"/>
    </location>
</feature>
<organism evidence="2 3">
    <name type="scientific">Mucilaginibacter myungsuensis</name>
    <dbReference type="NCBI Taxonomy" id="649104"/>
    <lineage>
        <taxon>Bacteria</taxon>
        <taxon>Pseudomonadati</taxon>
        <taxon>Bacteroidota</taxon>
        <taxon>Sphingobacteriia</taxon>
        <taxon>Sphingobacteriales</taxon>
        <taxon>Sphingobacteriaceae</taxon>
        <taxon>Mucilaginibacter</taxon>
    </lineage>
</organism>
<reference evidence="2" key="1">
    <citation type="submission" date="2020-10" db="EMBL/GenBank/DDBJ databases">
        <title>Mucilaginibacter mali sp. nov., isolated from rhizosphere soil of apple orchard.</title>
        <authorList>
            <person name="Lee J.-S."/>
            <person name="Kim H.S."/>
            <person name="Kim J.-S."/>
        </authorList>
    </citation>
    <scope>NUCLEOTIDE SEQUENCE</scope>
    <source>
        <strain evidence="2">KCTC 22746</strain>
    </source>
</reference>
<evidence type="ECO:0000313" key="2">
    <source>
        <dbReference type="EMBL" id="MBE9663561.1"/>
    </source>
</evidence>
<name>A0A929PXV1_9SPHI</name>
<evidence type="ECO:0000256" key="1">
    <source>
        <dbReference type="SAM" id="SignalP"/>
    </source>
</evidence>
<dbReference type="Gene3D" id="2.60.40.1120">
    <property type="entry name" value="Carboxypeptidase-like, regulatory domain"/>
    <property type="match status" value="1"/>
</dbReference>
<dbReference type="RefSeq" id="WP_194112801.1">
    <property type="nucleotide sequence ID" value="NZ_JADFFL010000007.1"/>
</dbReference>
<proteinExistence type="predicted"/>
<comment type="caution">
    <text evidence="2">The sequence shown here is derived from an EMBL/GenBank/DDBJ whole genome shotgun (WGS) entry which is preliminary data.</text>
</comment>
<evidence type="ECO:0000313" key="3">
    <source>
        <dbReference type="Proteomes" id="UP000622475"/>
    </source>
</evidence>
<gene>
    <name evidence="2" type="ORF">IRJ16_16860</name>
</gene>
<keyword evidence="3" id="KW-1185">Reference proteome</keyword>
<dbReference type="Pfam" id="PF13620">
    <property type="entry name" value="CarboxypepD_reg"/>
    <property type="match status" value="1"/>
</dbReference>
<protein>
    <submittedName>
        <fullName evidence="2">Carboxypeptidase regulatory-like domain-containing protein</fullName>
    </submittedName>
</protein>
<dbReference type="Gene3D" id="2.60.40.1930">
    <property type="match status" value="2"/>
</dbReference>
<dbReference type="Proteomes" id="UP000622475">
    <property type="component" value="Unassembled WGS sequence"/>
</dbReference>
<dbReference type="InterPro" id="IPR008969">
    <property type="entry name" value="CarboxyPept-like_regulatory"/>
</dbReference>
<sequence length="1865" mass="206627">MTTKPKHMIKCLLAAVVTLSLAFTFKQADDPIDKLVAALQKWSAASPQEKVYLHLDRPYYALGDTIWFKGYVTTGAKHQLSAMSGALYVDLIDERDSIVRKLKLPVTTGMVMGNMTLDDNLTEGNYRIRAYTQWMRNAGEEYFFDETFTIGSVYSSGIVTRADYNYKTVDGKNVLAANLTYTDENGKPLINKSVIYRIYIDKKLSYTKSTKTDANGVIALNIANDNKIDLAGAYIRSTLSNAANKEINKITPIKAMLAQSDVQIFPEGGNLVNGVTSRVGFKAVGIDGLGLAISGKVLDNDNKEITAFSTLYAGMGSFVLRPEQGKTYTAKVAFADGSIKSIPLQVATDGGYVLGVYQPGNDSVLVRINTAQQQVAQPKNVGLIVQAGGESVFATNVIMDQPMKSVWLDRKAFPSGIAQFTLFDAMGKPVNERVAFIKSNNRMELDIKPGKSSYRSKEPVSMALMAKDGNGKATAANFSVSVVDESKVPSDEADETSIFSSLLLSSDIKGYIEKPNYYFMKDDEPTNTALDNLMLTQGYRRFKWTEIEKLANSKPAFELENVGTTISGKVQTLTHKPLYNATVTLLSVKAKVTKFTSTDSAGRFRFDGIFMTDSIKFAVQARNPKGKDKVEVILDSVPKIQVARNPNMGDVSTNISGRLKAYIDAGKKQDELNTKMGRMDQVRRLREVSIKAVKDKVIPLSPNLGLRIPEGHEDKTYTMKETDVFATLGLSLNGKLGPVMFHQGGAVQFLPHVKLAAMSTILNGRLITNEQELIDIYDGAIDPMDVVKVDAVYAKDSPLYKMLNTGPVLLIYTKLNFTRRVFTPSLVNISPKGFNKAREFYSPRFDRPGVNKNLPDMRNTIYWNPYLKTYAGGRASMNYFNGDGPANYRVTVEGINADGHLGRKVFRYTVDGELGNTNALPAAFNDDNFRTVSTALDSMQKRLPIEKVYLHTDKPYYNIGDTLWFKAYVTDATRNATKVSGLLYVELDDDSGQVARRVSIPIKEGIGSARIPLPATIFQEGGYTLRAYTNWQQNFGDSYFFTQRFYMGVPAQSAWLVNSTAAIDRVAEKNRLDVDIKLKHGDRTAVALTDVEVRIYEGRYYLFKEKMRTGIDGSLKFSKELKDKVDGRNLRVQVSGLEKAFKDKMVQVPLAINRHQNIDLQFMPEGGNLVAGLKSVVGFKALGEDGKSTSVAGSIYDSKGVEVVPFATTHKGMGVLEFTPKAGEKYMARLSQPAVKSFDLPKVNALGTVMHVGNNEQDSILTVNIAGVDKLPGDSAVYLIGTSGGKMYYSQQVDRKQTTLTVSKEQFPTGVARLTLLKGKRTLNERAVFIDNKDQLQIKVLANKPRYNKRDSVGLEIEIKDKSGNPVQGSFSLAVTDNSQVKADTIGSNSINTRLILSADLKGHIEDPGYYIERKDKQAWADLDNLLLTQGWTGYDWKDIFAPAKPLKFRAEKELVITGQVTNLSKKPVPNAEVLISSQKPSFVTTTLTDADGRYSFKNLPPIDTGSFFLQGNNAKGKARAFGNISVDKIKAAPIPETFRSAVMPWYVNSDTAQLNFVKRVAQKADLSNIKGMGKMLKNVDIKNVKVIKGTYNRNGPGRQDMVFDEQDIKESAVDNLYQLVRQKLPGMKITMERGMPTLRMNGRFVVILVDGSGLPIMMDQPPTAEELFEELSSFKIAQFKGMEVMYTENNLVKYQQPRDQWIAISFPGSVIAASEETLKTGGATSPWYFKTEYRPGYLEHRANVASNKVPDVLVVDITTKGGSGFFRNPAPNAVTYRPLPVMKPEKFYRPKYKVNEPVTGMPDYRATIHWEPNILTDLNGKAKVSFYTSDLPSNYTLNLQGITHDGDVGSLIIKLPKVPRMDPQ</sequence>
<dbReference type="SUPFAM" id="SSF49464">
    <property type="entry name" value="Carboxypeptidase regulatory domain-like"/>
    <property type="match status" value="2"/>
</dbReference>
<keyword evidence="1" id="KW-0732">Signal</keyword>
<feature type="signal peptide" evidence="1">
    <location>
        <begin position="1"/>
        <end position="28"/>
    </location>
</feature>
<keyword evidence="2" id="KW-0121">Carboxypeptidase</keyword>
<accession>A0A929PXV1</accession>
<dbReference type="GO" id="GO:0004180">
    <property type="term" value="F:carboxypeptidase activity"/>
    <property type="evidence" value="ECO:0007669"/>
    <property type="project" value="UniProtKB-KW"/>
</dbReference>
<keyword evidence="2" id="KW-0645">Protease</keyword>